<evidence type="ECO:0000313" key="1">
    <source>
        <dbReference type="EMBL" id="ORZ24416.1"/>
    </source>
</evidence>
<protein>
    <submittedName>
        <fullName evidence="1">Uncharacterized protein</fullName>
    </submittedName>
</protein>
<comment type="caution">
    <text evidence="1">The sequence shown here is derived from an EMBL/GenBank/DDBJ whole genome shotgun (WGS) entry which is preliminary data.</text>
</comment>
<gene>
    <name evidence="1" type="ORF">BCR42DRAFT_402913</name>
</gene>
<organism evidence="1 2">
    <name type="scientific">Absidia repens</name>
    <dbReference type="NCBI Taxonomy" id="90262"/>
    <lineage>
        <taxon>Eukaryota</taxon>
        <taxon>Fungi</taxon>
        <taxon>Fungi incertae sedis</taxon>
        <taxon>Mucoromycota</taxon>
        <taxon>Mucoromycotina</taxon>
        <taxon>Mucoromycetes</taxon>
        <taxon>Mucorales</taxon>
        <taxon>Cunninghamellaceae</taxon>
        <taxon>Absidia</taxon>
    </lineage>
</organism>
<name>A0A1X2IYL3_9FUNG</name>
<dbReference type="AlphaFoldDB" id="A0A1X2IYL3"/>
<reference evidence="1 2" key="1">
    <citation type="submission" date="2016-07" db="EMBL/GenBank/DDBJ databases">
        <title>Pervasive Adenine N6-methylation of Active Genes in Fungi.</title>
        <authorList>
            <consortium name="DOE Joint Genome Institute"/>
            <person name="Mondo S.J."/>
            <person name="Dannebaum R.O."/>
            <person name="Kuo R.C."/>
            <person name="Labutti K."/>
            <person name="Haridas S."/>
            <person name="Kuo A."/>
            <person name="Salamov A."/>
            <person name="Ahrendt S.R."/>
            <person name="Lipzen A."/>
            <person name="Sullivan W."/>
            <person name="Andreopoulos W.B."/>
            <person name="Clum A."/>
            <person name="Lindquist E."/>
            <person name="Daum C."/>
            <person name="Ramamoorthy G.K."/>
            <person name="Gryganskyi A."/>
            <person name="Culley D."/>
            <person name="Magnuson J.K."/>
            <person name="James T.Y."/>
            <person name="O'Malley M.A."/>
            <person name="Stajich J.E."/>
            <person name="Spatafora J.W."/>
            <person name="Visel A."/>
            <person name="Grigoriev I.V."/>
        </authorList>
    </citation>
    <scope>NUCLEOTIDE SEQUENCE [LARGE SCALE GENOMIC DNA]</scope>
    <source>
        <strain evidence="1 2">NRRL 1336</strain>
    </source>
</reference>
<sequence length="96" mass="10698">MLTPVPLSSTSVVNVVLLTTVISGAKNVQRSAAGKVLVANNWNLAVTWNPASVASPFKTLLFFYHSILLKHIPLFELPIHSQQYIRLFSFLLLKQH</sequence>
<dbReference type="EMBL" id="MCGE01000002">
    <property type="protein sequence ID" value="ORZ24416.1"/>
    <property type="molecule type" value="Genomic_DNA"/>
</dbReference>
<dbReference type="Proteomes" id="UP000193560">
    <property type="component" value="Unassembled WGS sequence"/>
</dbReference>
<proteinExistence type="predicted"/>
<evidence type="ECO:0000313" key="2">
    <source>
        <dbReference type="Proteomes" id="UP000193560"/>
    </source>
</evidence>
<accession>A0A1X2IYL3</accession>
<keyword evidence="2" id="KW-1185">Reference proteome</keyword>